<evidence type="ECO:0000256" key="1">
    <source>
        <dbReference type="SAM" id="MobiDB-lite"/>
    </source>
</evidence>
<protein>
    <submittedName>
        <fullName evidence="2">Uncharacterized protein</fullName>
    </submittedName>
</protein>
<gene>
    <name evidence="2" type="ORF">O9G_000778</name>
</gene>
<feature type="region of interest" description="Disordered" evidence="1">
    <location>
        <begin position="395"/>
        <end position="418"/>
    </location>
</feature>
<sequence>MAEKTYSVSSDTIIDNLFNFINTLKTDKCESTEESKGSYMETGDQLTVKLFQDLNQLDANDFRTKSLLKWIQLFEEMLDRNVQSKLRHLEEVMKKDDKIHITTPCLTYLLYEKLTEARIELGSDLLWTLAMNFRNRMETERAWNILQRIPYKKWTFSMIRAGIEWSMEKSPQDLEKAEEIYREFIDSSNHNEGGIDKKLLKYWYSSMSLQVKWKEMMRLYEEAKLNTLDSEHLALDNAIMDVSLNYGQYEYAWKVYESIKQMDRNTARIVATLCRCAFFSDKSPDAKMAMALSLKSAKEYLEEKTRWEARAWAFYSRFVLQDIKEMEGSIVYILHQLLEIVADSLEPGSRFAKVNRIYNQLKASFYRNKSSDGYLISPILRLCVKCIKDGTKEHVGDCESGSQSNNNGSENKPSSNQEVVSPLILNPDAEHGDEFFKRAFEIYEDAVSSPPPTPSRKSTRSIAIRKRSTKSMHPPLPSIIHNQLQLPDVECSPTAENFTKNLGPQTYTMLLELCMMKQDVSKFDKVCQDLKASGIDLNQHLLADLQSLHDQLIAIEEEQEQSGENDNNESSYSTQPIKNRMSLKVVTNFSLAIASLQAPKEKQVEIG</sequence>
<accession>A0A075AR40</accession>
<evidence type="ECO:0000313" key="3">
    <source>
        <dbReference type="Proteomes" id="UP000030755"/>
    </source>
</evidence>
<keyword evidence="3" id="KW-1185">Reference proteome</keyword>
<dbReference type="EMBL" id="KE561117">
    <property type="protein sequence ID" value="EPZ32703.1"/>
    <property type="molecule type" value="Genomic_DNA"/>
</dbReference>
<feature type="compositionally biased region" description="Low complexity" evidence="1">
    <location>
        <begin position="399"/>
        <end position="411"/>
    </location>
</feature>
<proteinExistence type="predicted"/>
<dbReference type="OrthoDB" id="2137681at2759"/>
<reference evidence="2 3" key="1">
    <citation type="journal article" date="2013" name="Curr. Biol.">
        <title>Shared signatures of parasitism and phylogenomics unite Cryptomycota and microsporidia.</title>
        <authorList>
            <person name="James T.Y."/>
            <person name="Pelin A."/>
            <person name="Bonen L."/>
            <person name="Ahrendt S."/>
            <person name="Sain D."/>
            <person name="Corradi N."/>
            <person name="Stajich J.E."/>
        </authorList>
    </citation>
    <scope>NUCLEOTIDE SEQUENCE [LARGE SCALE GENOMIC DNA]</scope>
    <source>
        <strain evidence="2 3">CSF55</strain>
    </source>
</reference>
<dbReference type="STRING" id="988480.A0A075AR40"/>
<feature type="region of interest" description="Disordered" evidence="1">
    <location>
        <begin position="446"/>
        <end position="477"/>
    </location>
</feature>
<dbReference type="HOGENOM" id="CLU_449888_0_0_1"/>
<name>A0A075AR40_ROZAC</name>
<dbReference type="AlphaFoldDB" id="A0A075AR40"/>
<evidence type="ECO:0000313" key="2">
    <source>
        <dbReference type="EMBL" id="EPZ32703.1"/>
    </source>
</evidence>
<dbReference type="Proteomes" id="UP000030755">
    <property type="component" value="Unassembled WGS sequence"/>
</dbReference>
<organism evidence="2 3">
    <name type="scientific">Rozella allomycis (strain CSF55)</name>
    <dbReference type="NCBI Taxonomy" id="988480"/>
    <lineage>
        <taxon>Eukaryota</taxon>
        <taxon>Fungi</taxon>
        <taxon>Fungi incertae sedis</taxon>
        <taxon>Cryptomycota</taxon>
        <taxon>Cryptomycota incertae sedis</taxon>
        <taxon>Rozella</taxon>
    </lineage>
</organism>
<feature type="compositionally biased region" description="Basic residues" evidence="1">
    <location>
        <begin position="457"/>
        <end position="470"/>
    </location>
</feature>